<feature type="transmembrane region" description="Helical" evidence="1">
    <location>
        <begin position="26"/>
        <end position="51"/>
    </location>
</feature>
<keyword evidence="1" id="KW-1133">Transmembrane helix</keyword>
<proteinExistence type="predicted"/>
<evidence type="ECO:0000256" key="1">
    <source>
        <dbReference type="SAM" id="Phobius"/>
    </source>
</evidence>
<reference evidence="3" key="1">
    <citation type="submission" date="2022-11" db="UniProtKB">
        <authorList>
            <consortium name="WormBaseParasite"/>
        </authorList>
    </citation>
    <scope>IDENTIFICATION</scope>
</reference>
<keyword evidence="2" id="KW-1185">Reference proteome</keyword>
<sequence length="142" mass="16006">RSFIQCLGWSSVVVTTFTLTMLPLKILSFIFSIHHCSLVILYFALLFHILLCAKKKNTKSDTTPIKKNDNVNGAKTFPVAGKNAALGEDDPDPTSRVPQLVALCDSHFFSNTIQQSLFARYNHVRACPSIRLRIWNHETLDD</sequence>
<keyword evidence="1" id="KW-0472">Membrane</keyword>
<evidence type="ECO:0000313" key="3">
    <source>
        <dbReference type="WBParaSite" id="PgR089_g039_t01"/>
    </source>
</evidence>
<dbReference type="AlphaFoldDB" id="A0A915C6K3"/>
<name>A0A915C6K3_PARUN</name>
<keyword evidence="1" id="KW-0812">Transmembrane</keyword>
<dbReference type="WBParaSite" id="PgR089_g039_t01">
    <property type="protein sequence ID" value="PgR089_g039_t01"/>
    <property type="gene ID" value="PgR089_g039"/>
</dbReference>
<evidence type="ECO:0000313" key="2">
    <source>
        <dbReference type="Proteomes" id="UP000887569"/>
    </source>
</evidence>
<organism evidence="2 3">
    <name type="scientific">Parascaris univalens</name>
    <name type="common">Nematode worm</name>
    <dbReference type="NCBI Taxonomy" id="6257"/>
    <lineage>
        <taxon>Eukaryota</taxon>
        <taxon>Metazoa</taxon>
        <taxon>Ecdysozoa</taxon>
        <taxon>Nematoda</taxon>
        <taxon>Chromadorea</taxon>
        <taxon>Rhabditida</taxon>
        <taxon>Spirurina</taxon>
        <taxon>Ascaridomorpha</taxon>
        <taxon>Ascaridoidea</taxon>
        <taxon>Ascarididae</taxon>
        <taxon>Parascaris</taxon>
    </lineage>
</organism>
<dbReference type="Proteomes" id="UP000887569">
    <property type="component" value="Unplaced"/>
</dbReference>
<protein>
    <submittedName>
        <fullName evidence="3">Uncharacterized protein</fullName>
    </submittedName>
</protein>
<accession>A0A915C6K3</accession>